<dbReference type="GO" id="GO:0002161">
    <property type="term" value="F:aminoacyl-tRNA deacylase activity"/>
    <property type="evidence" value="ECO:0007669"/>
    <property type="project" value="InterPro"/>
</dbReference>
<evidence type="ECO:0000256" key="6">
    <source>
        <dbReference type="ARBA" id="ARBA00022723"/>
    </source>
</evidence>
<dbReference type="EMBL" id="CP033004">
    <property type="protein sequence ID" value="QCI23176.1"/>
    <property type="molecule type" value="Genomic_DNA"/>
</dbReference>
<feature type="binding site" evidence="14">
    <location>
        <position position="921"/>
    </location>
    <ligand>
        <name>Zn(2+)</name>
        <dbReference type="ChEBI" id="CHEBI:29105"/>
    </ligand>
</feature>
<evidence type="ECO:0000259" key="16">
    <source>
        <dbReference type="Pfam" id="PF08264"/>
    </source>
</evidence>
<dbReference type="GO" id="GO:0004822">
    <property type="term" value="F:isoleucine-tRNA ligase activity"/>
    <property type="evidence" value="ECO:0007669"/>
    <property type="project" value="UniProtKB-UniRule"/>
</dbReference>
<dbReference type="PRINTS" id="PR00984">
    <property type="entry name" value="TRNASYNTHILE"/>
</dbReference>
<keyword evidence="7 14" id="KW-0547">Nucleotide-binding</keyword>
<feature type="binding site" evidence="14">
    <location>
        <position position="924"/>
    </location>
    <ligand>
        <name>Zn(2+)</name>
        <dbReference type="ChEBI" id="CHEBI:29105"/>
    </ligand>
</feature>
<dbReference type="GO" id="GO:0006428">
    <property type="term" value="P:isoleucyl-tRNA aminoacylation"/>
    <property type="evidence" value="ECO:0007669"/>
    <property type="project" value="UniProtKB-UniRule"/>
</dbReference>
<name>A0A4D6Y0Y2_BUCMH</name>
<keyword evidence="11 14" id="KW-0030">Aminoacyl-tRNA synthetase</keyword>
<evidence type="ECO:0000256" key="13">
    <source>
        <dbReference type="ARBA" id="ARBA00048359"/>
    </source>
</evidence>
<dbReference type="InterPro" id="IPR033708">
    <property type="entry name" value="Anticodon_Ile_BEm"/>
</dbReference>
<keyword evidence="9 14" id="KW-0067">ATP-binding</keyword>
<dbReference type="EC" id="6.1.1.5" evidence="14"/>
<dbReference type="GO" id="GO:0005524">
    <property type="term" value="F:ATP binding"/>
    <property type="evidence" value="ECO:0007669"/>
    <property type="project" value="UniProtKB-UniRule"/>
</dbReference>
<feature type="binding site" evidence="14">
    <location>
        <position position="901"/>
    </location>
    <ligand>
        <name>Zn(2+)</name>
        <dbReference type="ChEBI" id="CHEBI:29105"/>
    </ligand>
</feature>
<feature type="short sequence motif" description="'HIGH' region" evidence="14">
    <location>
        <begin position="58"/>
        <end position="68"/>
    </location>
</feature>
<feature type="binding site" evidence="14">
    <location>
        <position position="605"/>
    </location>
    <ligand>
        <name>ATP</name>
        <dbReference type="ChEBI" id="CHEBI:30616"/>
    </ligand>
</feature>
<dbReference type="InterPro" id="IPR002300">
    <property type="entry name" value="aa-tRNA-synth_Ia"/>
</dbReference>
<dbReference type="Gene3D" id="3.40.50.620">
    <property type="entry name" value="HUPs"/>
    <property type="match status" value="2"/>
</dbReference>
<feature type="binding site" evidence="14">
    <location>
        <position position="904"/>
    </location>
    <ligand>
        <name>Zn(2+)</name>
        <dbReference type="ChEBI" id="CHEBI:29105"/>
    </ligand>
</feature>
<comment type="function">
    <text evidence="12 14">Catalyzes the attachment of isoleucine to tRNA(Ile). As IleRS can inadvertently accommodate and process structurally similar amino acids such as valine, to avoid such errors it has two additional distinct tRNA(Ile)-dependent editing activities. One activity is designated as 'pretransfer' editing and involves the hydrolysis of activated Val-AMP. The other activity is designated 'posttransfer' editing and involves deacylation of mischarged Val-tRNA(Ile).</text>
</comment>
<evidence type="ECO:0000256" key="7">
    <source>
        <dbReference type="ARBA" id="ARBA00022741"/>
    </source>
</evidence>
<feature type="binding site" evidence="14">
    <location>
        <position position="561"/>
    </location>
    <ligand>
        <name>L-isoleucyl-5'-AMP</name>
        <dbReference type="ChEBI" id="CHEBI:178002"/>
    </ligand>
</feature>
<dbReference type="PROSITE" id="PS00178">
    <property type="entry name" value="AA_TRNA_LIGASE_I"/>
    <property type="match status" value="1"/>
</dbReference>
<dbReference type="FunFam" id="3.40.50.620:FF:000048">
    <property type="entry name" value="Isoleucine--tRNA ligase"/>
    <property type="match status" value="1"/>
</dbReference>
<protein>
    <recommendedName>
        <fullName evidence="14">Isoleucine--tRNA ligase</fullName>
        <ecNumber evidence="14">6.1.1.5</ecNumber>
    </recommendedName>
    <alternativeName>
        <fullName evidence="14">Isoleucyl-tRNA synthetase</fullName>
        <shortName evidence="14">IleRS</shortName>
    </alternativeName>
</protein>
<dbReference type="Pfam" id="PF00133">
    <property type="entry name" value="tRNA-synt_1"/>
    <property type="match status" value="1"/>
</dbReference>
<dbReference type="GO" id="GO:0000049">
    <property type="term" value="F:tRNA binding"/>
    <property type="evidence" value="ECO:0007669"/>
    <property type="project" value="InterPro"/>
</dbReference>
<dbReference type="GO" id="GO:0008270">
    <property type="term" value="F:zinc ion binding"/>
    <property type="evidence" value="ECO:0007669"/>
    <property type="project" value="UniProtKB-UniRule"/>
</dbReference>
<gene>
    <name evidence="14" type="primary">ileS</name>
    <name evidence="17" type="ORF">D9V73_00705</name>
</gene>
<dbReference type="PANTHER" id="PTHR42765:SF1">
    <property type="entry name" value="ISOLEUCINE--TRNA LIGASE, MITOCHONDRIAL"/>
    <property type="match status" value="1"/>
</dbReference>
<comment type="catalytic activity">
    <reaction evidence="13 14">
        <text>tRNA(Ile) + L-isoleucine + ATP = L-isoleucyl-tRNA(Ile) + AMP + diphosphate</text>
        <dbReference type="Rhea" id="RHEA:11060"/>
        <dbReference type="Rhea" id="RHEA-COMP:9666"/>
        <dbReference type="Rhea" id="RHEA-COMP:9695"/>
        <dbReference type="ChEBI" id="CHEBI:30616"/>
        <dbReference type="ChEBI" id="CHEBI:33019"/>
        <dbReference type="ChEBI" id="CHEBI:58045"/>
        <dbReference type="ChEBI" id="CHEBI:78442"/>
        <dbReference type="ChEBI" id="CHEBI:78528"/>
        <dbReference type="ChEBI" id="CHEBI:456215"/>
        <dbReference type="EC" id="6.1.1.5"/>
    </reaction>
</comment>
<evidence type="ECO:0000256" key="8">
    <source>
        <dbReference type="ARBA" id="ARBA00022833"/>
    </source>
</evidence>
<dbReference type="InterPro" id="IPR002301">
    <property type="entry name" value="Ile-tRNA-ligase"/>
</dbReference>
<dbReference type="InterPro" id="IPR001412">
    <property type="entry name" value="aa-tRNA-synth_I_CS"/>
</dbReference>
<dbReference type="SUPFAM" id="SSF52374">
    <property type="entry name" value="Nucleotidylyl transferase"/>
    <property type="match status" value="1"/>
</dbReference>
<dbReference type="SUPFAM" id="SSF50677">
    <property type="entry name" value="ValRS/IleRS/LeuRS editing domain"/>
    <property type="match status" value="1"/>
</dbReference>
<organism evidence="17 18">
    <name type="scientific">Buchnera aphidicola subsp. Melaphis rhois</name>
    <dbReference type="NCBI Taxonomy" id="118103"/>
    <lineage>
        <taxon>Bacteria</taxon>
        <taxon>Pseudomonadati</taxon>
        <taxon>Pseudomonadota</taxon>
        <taxon>Gammaproteobacteria</taxon>
        <taxon>Enterobacterales</taxon>
        <taxon>Erwiniaceae</taxon>
        <taxon>Buchnera</taxon>
    </lineage>
</organism>
<keyword evidence="4 14" id="KW-0963">Cytoplasm</keyword>
<evidence type="ECO:0000256" key="12">
    <source>
        <dbReference type="ARBA" id="ARBA00025217"/>
    </source>
</evidence>
<accession>A0A4D6Y0Y2</accession>
<evidence type="ECO:0000256" key="5">
    <source>
        <dbReference type="ARBA" id="ARBA00022598"/>
    </source>
</evidence>
<dbReference type="Pfam" id="PF08264">
    <property type="entry name" value="Anticodon_1"/>
    <property type="match status" value="1"/>
</dbReference>
<dbReference type="Gene3D" id="1.10.730.20">
    <property type="match status" value="1"/>
</dbReference>
<dbReference type="InterPro" id="IPR050081">
    <property type="entry name" value="Ile-tRNA_ligase"/>
</dbReference>
<dbReference type="CDD" id="cd07960">
    <property type="entry name" value="Anticodon_Ia_Ile_BEm"/>
    <property type="match status" value="1"/>
</dbReference>
<evidence type="ECO:0000259" key="15">
    <source>
        <dbReference type="Pfam" id="PF00133"/>
    </source>
</evidence>
<dbReference type="InterPro" id="IPR014729">
    <property type="entry name" value="Rossmann-like_a/b/a_fold"/>
</dbReference>
<dbReference type="SUPFAM" id="SSF47323">
    <property type="entry name" value="Anticodon-binding domain of a subclass of class I aminoacyl-tRNA synthetases"/>
    <property type="match status" value="1"/>
</dbReference>
<dbReference type="FunFam" id="3.40.50.620:FF:000042">
    <property type="entry name" value="Isoleucine--tRNA ligase"/>
    <property type="match status" value="1"/>
</dbReference>
<keyword evidence="8 14" id="KW-0862">Zinc</keyword>
<dbReference type="InterPro" id="IPR023585">
    <property type="entry name" value="Ile-tRNA-ligase_type1"/>
</dbReference>
<comment type="subcellular location">
    <subcellularLocation>
        <location evidence="1 14">Cytoplasm</location>
    </subcellularLocation>
</comment>
<dbReference type="NCBIfam" id="TIGR00392">
    <property type="entry name" value="ileS"/>
    <property type="match status" value="1"/>
</dbReference>
<proteinExistence type="inferred from homology"/>
<evidence type="ECO:0000256" key="4">
    <source>
        <dbReference type="ARBA" id="ARBA00022490"/>
    </source>
</evidence>
<dbReference type="InterPro" id="IPR013155">
    <property type="entry name" value="M/V/L/I-tRNA-synth_anticd-bd"/>
</dbReference>
<evidence type="ECO:0000256" key="2">
    <source>
        <dbReference type="ARBA" id="ARBA00006887"/>
    </source>
</evidence>
<evidence type="ECO:0000256" key="3">
    <source>
        <dbReference type="ARBA" id="ARBA00011245"/>
    </source>
</evidence>
<feature type="domain" description="Aminoacyl-tRNA synthetase class Ia" evidence="15">
    <location>
        <begin position="28"/>
        <end position="641"/>
    </location>
</feature>
<evidence type="ECO:0000256" key="14">
    <source>
        <dbReference type="HAMAP-Rule" id="MF_02002"/>
    </source>
</evidence>
<evidence type="ECO:0000313" key="18">
    <source>
        <dbReference type="Proteomes" id="UP000298566"/>
    </source>
</evidence>
<dbReference type="InterPro" id="IPR009080">
    <property type="entry name" value="tRNAsynth_Ia_anticodon-bd"/>
</dbReference>
<dbReference type="GO" id="GO:0005829">
    <property type="term" value="C:cytosol"/>
    <property type="evidence" value="ECO:0007669"/>
    <property type="project" value="TreeGrafter"/>
</dbReference>
<feature type="short sequence motif" description="'KMSKS' region" evidence="14">
    <location>
        <begin position="602"/>
        <end position="606"/>
    </location>
</feature>
<keyword evidence="10 14" id="KW-0648">Protein biosynthesis</keyword>
<keyword evidence="6 14" id="KW-0479">Metal-binding</keyword>
<dbReference type="PANTHER" id="PTHR42765">
    <property type="entry name" value="SOLEUCYL-TRNA SYNTHETASE"/>
    <property type="match status" value="1"/>
</dbReference>
<dbReference type="RefSeq" id="WP_158336373.1">
    <property type="nucleotide sequence ID" value="NZ_CP033004.1"/>
</dbReference>
<evidence type="ECO:0000256" key="11">
    <source>
        <dbReference type="ARBA" id="ARBA00023146"/>
    </source>
</evidence>
<feature type="domain" description="Methionyl/Valyl/Leucyl/Isoleucyl-tRNA synthetase anticodon-binding" evidence="16">
    <location>
        <begin position="685"/>
        <end position="837"/>
    </location>
</feature>
<dbReference type="AlphaFoldDB" id="A0A4D6Y0Y2"/>
<evidence type="ECO:0000256" key="1">
    <source>
        <dbReference type="ARBA" id="ARBA00004496"/>
    </source>
</evidence>
<comment type="domain">
    <text evidence="14">IleRS has two distinct active sites: one for aminoacylation and one for editing. The misactivated valine is translocated from the active site to the editing site, which sterically excludes the correctly activated isoleucine. The single editing site contains two valyl binding pockets, one specific for each substrate (Val-AMP or Val-tRNA(Ile)).</text>
</comment>
<dbReference type="InterPro" id="IPR009008">
    <property type="entry name" value="Val/Leu/Ile-tRNA-synth_edit"/>
</dbReference>
<dbReference type="HAMAP" id="MF_02002">
    <property type="entry name" value="Ile_tRNA_synth_type1"/>
    <property type="match status" value="1"/>
</dbReference>
<sequence length="939" mass="109703">MTDYKSTLNLPHTNFSMKGNLSIKEPEILKKWKKNNIYEIIRQAKKGKENFFLNDGPPYANGNIHIGHAVNKILKDIIIKSKNMSGFDAPYTPSWDCHGLPIEHKIEKINKKKQRNSTLQNFQKQCREYANDQVNKQKIEFIRLGVLGDWNNAYLTMQFQNEANIIKTFAKMIKLGYIYKDFKPVNWCISCRSSLAEAEVEYYSKKTISTFVKFKIANNNVIKNIFNVTNLKNTTHIIIWTTTPWSLPASRAITLNPSFNYQLIQTPNQTLILAKELVEQTMEKCEIKEWNVLSTVLGNVLENLQFIHPFLNIYIPIILSKHVTLELGTGAVHTASEFGNEDYDISKKYGIHITKTIDEHGNFLPNIHPKLNGINILKSTKIIIEILKKNNTLLKTEIFIHSYPHCWRHQTPVISRATPQWFIKMDHKNLRKNCIEQIQKVKWIPNWGKEKMIDMILHRPDWCISRQRTWGVPIPIFYHKITGELHPQLLLIIENLVHNVKKHGIQAWMNIDKNELLKYKLNEYIKVTDILDVWFESGSIMLSDIYKKKFSHNNISNVYIEGSDQHRGWFMSSLIISIAINQTTPYHKVITHGFTVDKNGKKMSKSIGNTIHPNDIIQKFGADILRLWVASTDYSKEISISDNILKQISDNYRKIRNTARFLLANLYKFDPDSEMVPSKDMIALDQWAVDKTLDTQNKIINSYKNYNFHDVIKRIMYFCSIEMSSFYLDIIKDRQYLIKSKNIARKSCQSAMYLILDSLIRWITPILSFTADELWDYLPGKKNKFVFTEEWSNKLFYLNNNNIMNNQYWNELLIIKSEVNKVLDIARKNKELGNSLESLIVLYIDQDIKKKLELLKNELKFLFLTSKIQIKSYSSAPDNAIKSKLIKNFKIYITKLDGEKCIRCWHVIAKQKDINTKLKICTRCMLNTTTGLGEIRKFL</sequence>
<dbReference type="OrthoDB" id="9810365at2"/>
<dbReference type="FunFam" id="1.10.730.20:FF:000001">
    <property type="entry name" value="Isoleucine--tRNA ligase"/>
    <property type="match status" value="1"/>
</dbReference>
<reference evidence="17 18" key="1">
    <citation type="submission" date="2018-10" db="EMBL/GenBank/DDBJ databases">
        <title>Comparative functional genomics of the obligate endosymbiont Buchnera aphidicola.</title>
        <authorList>
            <person name="Chong R.A."/>
        </authorList>
    </citation>
    <scope>NUCLEOTIDE SEQUENCE [LARGE SCALE GENOMIC DNA]</scope>
    <source>
        <strain evidence="17 18">Mrh</strain>
    </source>
</reference>
<comment type="subunit">
    <text evidence="3 14">Monomer.</text>
</comment>
<dbReference type="Proteomes" id="UP000298566">
    <property type="component" value="Chromosome"/>
</dbReference>
<evidence type="ECO:0000256" key="10">
    <source>
        <dbReference type="ARBA" id="ARBA00022917"/>
    </source>
</evidence>
<keyword evidence="5 14" id="KW-0436">Ligase</keyword>
<comment type="cofactor">
    <cofactor evidence="14">
        <name>Zn(2+)</name>
        <dbReference type="ChEBI" id="CHEBI:29105"/>
    </cofactor>
    <text evidence="14">Binds 1 zinc ion per subunit.</text>
</comment>
<comment type="similarity">
    <text evidence="2 14">Belongs to the class-I aminoacyl-tRNA synthetase family. IleS type 1 subfamily.</text>
</comment>
<evidence type="ECO:0000313" key="17">
    <source>
        <dbReference type="EMBL" id="QCI23176.1"/>
    </source>
</evidence>
<evidence type="ECO:0000256" key="9">
    <source>
        <dbReference type="ARBA" id="ARBA00022840"/>
    </source>
</evidence>